<name>A0A9N9ED69_9GLOM</name>
<dbReference type="InterPro" id="IPR011146">
    <property type="entry name" value="HIT-like"/>
</dbReference>
<gene>
    <name evidence="5" type="ORF">FCALED_LOCUS11983</name>
</gene>
<sequence length="130" mass="14639">MSKICIFCKIIDREIPSYKIFETALSYAFLDTGPLSEGHTLVIPKYHAKFLHELPDENLADILPVAKKVAIATGADQYNLLQVVEHVHFHIIPKPNDKEGLGITWPSTNPSKEEKDATAERMLKKLQSLN</sequence>
<organism evidence="5 6">
    <name type="scientific">Funneliformis caledonium</name>
    <dbReference type="NCBI Taxonomy" id="1117310"/>
    <lineage>
        <taxon>Eukaryota</taxon>
        <taxon>Fungi</taxon>
        <taxon>Fungi incertae sedis</taxon>
        <taxon>Mucoromycota</taxon>
        <taxon>Glomeromycotina</taxon>
        <taxon>Glomeromycetes</taxon>
        <taxon>Glomerales</taxon>
        <taxon>Glomeraceae</taxon>
        <taxon>Funneliformis</taxon>
    </lineage>
</organism>
<dbReference type="SUPFAM" id="SSF54197">
    <property type="entry name" value="HIT-like"/>
    <property type="match status" value="1"/>
</dbReference>
<dbReference type="AlphaFoldDB" id="A0A9N9ED69"/>
<dbReference type="Proteomes" id="UP000789570">
    <property type="component" value="Unassembled WGS sequence"/>
</dbReference>
<proteinExistence type="predicted"/>
<evidence type="ECO:0000313" key="5">
    <source>
        <dbReference type="EMBL" id="CAG8670160.1"/>
    </source>
</evidence>
<feature type="short sequence motif" description="Histidine triad motif" evidence="2 3">
    <location>
        <begin position="86"/>
        <end position="90"/>
    </location>
</feature>
<keyword evidence="6" id="KW-1185">Reference proteome</keyword>
<evidence type="ECO:0000256" key="1">
    <source>
        <dbReference type="PIRSR" id="PIRSR601310-1"/>
    </source>
</evidence>
<accession>A0A9N9ED69</accession>
<dbReference type="GO" id="GO:0003824">
    <property type="term" value="F:catalytic activity"/>
    <property type="evidence" value="ECO:0007669"/>
    <property type="project" value="InterPro"/>
</dbReference>
<dbReference type="InterPro" id="IPR036265">
    <property type="entry name" value="HIT-like_sf"/>
</dbReference>
<comment type="caution">
    <text evidence="5">The sequence shown here is derived from an EMBL/GenBank/DDBJ whole genome shotgun (WGS) entry which is preliminary data.</text>
</comment>
<dbReference type="Gene3D" id="3.30.428.10">
    <property type="entry name" value="HIT-like"/>
    <property type="match status" value="1"/>
</dbReference>
<dbReference type="PROSITE" id="PS51084">
    <property type="entry name" value="HIT_2"/>
    <property type="match status" value="1"/>
</dbReference>
<feature type="active site" description="Tele-AMP-histidine intermediate" evidence="1">
    <location>
        <position position="88"/>
    </location>
</feature>
<protein>
    <submittedName>
        <fullName evidence="5">13291_t:CDS:1</fullName>
    </submittedName>
</protein>
<evidence type="ECO:0000256" key="2">
    <source>
        <dbReference type="PIRSR" id="PIRSR601310-3"/>
    </source>
</evidence>
<feature type="domain" description="HIT" evidence="4">
    <location>
        <begin position="6"/>
        <end position="101"/>
    </location>
</feature>
<dbReference type="GO" id="GO:0009117">
    <property type="term" value="P:nucleotide metabolic process"/>
    <property type="evidence" value="ECO:0007669"/>
    <property type="project" value="TreeGrafter"/>
</dbReference>
<dbReference type="PANTHER" id="PTHR46648:SF1">
    <property type="entry name" value="ADENOSINE 5'-MONOPHOSPHORAMIDASE HNT1"/>
    <property type="match status" value="1"/>
</dbReference>
<dbReference type="OrthoDB" id="672793at2759"/>
<evidence type="ECO:0000313" key="6">
    <source>
        <dbReference type="Proteomes" id="UP000789570"/>
    </source>
</evidence>
<dbReference type="EMBL" id="CAJVPQ010005438">
    <property type="protein sequence ID" value="CAG8670160.1"/>
    <property type="molecule type" value="Genomic_DNA"/>
</dbReference>
<dbReference type="PANTHER" id="PTHR46648">
    <property type="entry name" value="HIT FAMILY PROTEIN 1"/>
    <property type="match status" value="1"/>
</dbReference>
<evidence type="ECO:0000259" key="4">
    <source>
        <dbReference type="PROSITE" id="PS51084"/>
    </source>
</evidence>
<dbReference type="PRINTS" id="PR00332">
    <property type="entry name" value="HISTRIAD"/>
</dbReference>
<evidence type="ECO:0000256" key="3">
    <source>
        <dbReference type="PROSITE-ProRule" id="PRU00464"/>
    </source>
</evidence>
<reference evidence="5" key="1">
    <citation type="submission" date="2021-06" db="EMBL/GenBank/DDBJ databases">
        <authorList>
            <person name="Kallberg Y."/>
            <person name="Tangrot J."/>
            <person name="Rosling A."/>
        </authorList>
    </citation>
    <scope>NUCLEOTIDE SEQUENCE</scope>
    <source>
        <strain evidence="5">UK204</strain>
    </source>
</reference>
<dbReference type="InterPro" id="IPR001310">
    <property type="entry name" value="Histidine_triad_HIT"/>
</dbReference>
<dbReference type="Pfam" id="PF01230">
    <property type="entry name" value="HIT"/>
    <property type="match status" value="1"/>
</dbReference>